<keyword evidence="2" id="KW-1185">Reference proteome</keyword>
<dbReference type="AlphaFoldDB" id="A0A9P8CEL9"/>
<accession>A0A9P8CEL9</accession>
<sequence>MSWMDSWSRPSKHQATPPPQYLLPGCESTPYCHSCGRVIGARKSHASPNSTATPVKYCSTKCRNKKPGKVDREIEDAFVTLLDGSAATVLQSINKGSKKEKGDSRILVPCVAAETLMFGDRHDPEKVFGRKKNRARRGAPNEAVWKSVDMEDRPEPEALGDYEVVDGDMVARMSIRSGTRIRPPQEVSEVNGGVGGEKEKAERIEETDGMLQRRREGQQRANEREMVRCAARRGVAFGFVINKDSEGDNPEERRKCEAVMLGKVVESSFAKGDWSIRWRE</sequence>
<gene>
    <name evidence="1" type="ORF">BJ878DRAFT_421839</name>
</gene>
<protein>
    <submittedName>
        <fullName evidence="1">Uncharacterized protein</fullName>
    </submittedName>
</protein>
<evidence type="ECO:0000313" key="1">
    <source>
        <dbReference type="EMBL" id="KAG9244229.1"/>
    </source>
</evidence>
<name>A0A9P8CEL9_9HELO</name>
<reference evidence="1" key="1">
    <citation type="journal article" date="2021" name="IMA Fungus">
        <title>Genomic characterization of three marine fungi, including Emericellopsis atlantica sp. nov. with signatures of a generalist lifestyle and marine biomass degradation.</title>
        <authorList>
            <person name="Hagestad O.C."/>
            <person name="Hou L."/>
            <person name="Andersen J.H."/>
            <person name="Hansen E.H."/>
            <person name="Altermark B."/>
            <person name="Li C."/>
            <person name="Kuhnert E."/>
            <person name="Cox R.J."/>
            <person name="Crous P.W."/>
            <person name="Spatafora J.W."/>
            <person name="Lail K."/>
            <person name="Amirebrahimi M."/>
            <person name="Lipzen A."/>
            <person name="Pangilinan J."/>
            <person name="Andreopoulos W."/>
            <person name="Hayes R.D."/>
            <person name="Ng V."/>
            <person name="Grigoriev I.V."/>
            <person name="Jackson S.A."/>
            <person name="Sutton T.D.S."/>
            <person name="Dobson A.D.W."/>
            <person name="Rama T."/>
        </authorList>
    </citation>
    <scope>NUCLEOTIDE SEQUENCE</scope>
    <source>
        <strain evidence="1">TRa3180A</strain>
    </source>
</reference>
<dbReference type="EMBL" id="MU253920">
    <property type="protein sequence ID" value="KAG9244229.1"/>
    <property type="molecule type" value="Genomic_DNA"/>
</dbReference>
<organism evidence="1 2">
    <name type="scientific">Calycina marina</name>
    <dbReference type="NCBI Taxonomy" id="1763456"/>
    <lineage>
        <taxon>Eukaryota</taxon>
        <taxon>Fungi</taxon>
        <taxon>Dikarya</taxon>
        <taxon>Ascomycota</taxon>
        <taxon>Pezizomycotina</taxon>
        <taxon>Leotiomycetes</taxon>
        <taxon>Helotiales</taxon>
        <taxon>Pezizellaceae</taxon>
        <taxon>Calycina</taxon>
    </lineage>
</organism>
<proteinExistence type="predicted"/>
<comment type="caution">
    <text evidence="1">The sequence shown here is derived from an EMBL/GenBank/DDBJ whole genome shotgun (WGS) entry which is preliminary data.</text>
</comment>
<evidence type="ECO:0000313" key="2">
    <source>
        <dbReference type="Proteomes" id="UP000887226"/>
    </source>
</evidence>
<dbReference type="Proteomes" id="UP000887226">
    <property type="component" value="Unassembled WGS sequence"/>
</dbReference>
<dbReference type="OrthoDB" id="537467at2759"/>